<dbReference type="Pfam" id="PF06772">
    <property type="entry name" value="LtrA"/>
    <property type="match status" value="1"/>
</dbReference>
<feature type="transmembrane region" description="Helical" evidence="1">
    <location>
        <begin position="215"/>
        <end position="235"/>
    </location>
</feature>
<feature type="transmembrane region" description="Helical" evidence="1">
    <location>
        <begin position="325"/>
        <end position="345"/>
    </location>
</feature>
<feature type="transmembrane region" description="Helical" evidence="1">
    <location>
        <begin position="175"/>
        <end position="194"/>
    </location>
</feature>
<accession>A0A917U512</accession>
<keyword evidence="1" id="KW-0812">Transmembrane</keyword>
<comment type="caution">
    <text evidence="2">The sequence shown here is derived from an EMBL/GenBank/DDBJ whole genome shotgun (WGS) entry which is preliminary data.</text>
</comment>
<feature type="transmembrane region" description="Helical" evidence="1">
    <location>
        <begin position="380"/>
        <end position="400"/>
    </location>
</feature>
<dbReference type="EMBL" id="BMNB01000025">
    <property type="protein sequence ID" value="GGM55531.1"/>
    <property type="molecule type" value="Genomic_DNA"/>
</dbReference>
<feature type="transmembrane region" description="Helical" evidence="1">
    <location>
        <begin position="83"/>
        <end position="103"/>
    </location>
</feature>
<evidence type="ECO:0000313" key="2">
    <source>
        <dbReference type="EMBL" id="GGM55531.1"/>
    </source>
</evidence>
<dbReference type="AlphaFoldDB" id="A0A917U512"/>
<feature type="transmembrane region" description="Helical" evidence="1">
    <location>
        <begin position="286"/>
        <end position="305"/>
    </location>
</feature>
<dbReference type="RefSeq" id="WP_189047635.1">
    <property type="nucleotide sequence ID" value="NZ_BMNB01000025.1"/>
</dbReference>
<gene>
    <name evidence="2" type="ORF">GCM10011608_45500</name>
</gene>
<feature type="transmembrane region" description="Helical" evidence="1">
    <location>
        <begin position="115"/>
        <end position="133"/>
    </location>
</feature>
<sequence>MQPDRMPRGVWRVAEGTRVSTTELIFDLVFVFAFIQVTTLMANDFTGEGVVHGVLVLAVLWSAWSISAWLTTRVRVDLGVVQVGFLTLMAVLFLLAVAAPEAFTDRSGGLNGPSVFAVCYLVVRVLLLALRWYSLPAVRGLPVVGLGASALAGPGLILAAAFVPQRIFDRPEQISLAQIGLWVLAVVIDYLVGIGLPLPQRRIFSPVHWAERHSLIIVIALGESIISVGLAGSRLPASWPLLFSALLGVALTAALAWIYFDVVAIAGEQSLQRCPPEHRPQLARDAYTFLHLPMIVGIIILSLGLKKELGYGSPESYRPETPLPGVTLYTLYGGVVLFLLAQVGFQLRVTRLVATIVSPRLAAVGLLVGLAPIIRSMPALGVLTTLTAICLTLIIVEVAVAGGQRRRLREVALLGPPATRPDPSGPSAS</sequence>
<keyword evidence="1" id="KW-0472">Membrane</keyword>
<dbReference type="Proteomes" id="UP000608890">
    <property type="component" value="Unassembled WGS sequence"/>
</dbReference>
<proteinExistence type="predicted"/>
<feature type="transmembrane region" description="Helical" evidence="1">
    <location>
        <begin position="21"/>
        <end position="43"/>
    </location>
</feature>
<keyword evidence="3" id="KW-1185">Reference proteome</keyword>
<reference evidence="2" key="2">
    <citation type="submission" date="2020-09" db="EMBL/GenBank/DDBJ databases">
        <authorList>
            <person name="Sun Q."/>
            <person name="Zhou Y."/>
        </authorList>
    </citation>
    <scope>NUCLEOTIDE SEQUENCE</scope>
    <source>
        <strain evidence="2">CGMCC 4.7312</strain>
    </source>
</reference>
<feature type="transmembrane region" description="Helical" evidence="1">
    <location>
        <begin position="352"/>
        <end position="374"/>
    </location>
</feature>
<feature type="transmembrane region" description="Helical" evidence="1">
    <location>
        <begin position="140"/>
        <end position="163"/>
    </location>
</feature>
<feature type="transmembrane region" description="Helical" evidence="1">
    <location>
        <begin position="49"/>
        <end position="71"/>
    </location>
</feature>
<keyword evidence="1" id="KW-1133">Transmembrane helix</keyword>
<dbReference type="InterPro" id="IPR010640">
    <property type="entry name" value="Low_temperature_requirement_A"/>
</dbReference>
<organism evidence="2 3">
    <name type="scientific">Micromonospora sonchi</name>
    <dbReference type="NCBI Taxonomy" id="1763543"/>
    <lineage>
        <taxon>Bacteria</taxon>
        <taxon>Bacillati</taxon>
        <taxon>Actinomycetota</taxon>
        <taxon>Actinomycetes</taxon>
        <taxon>Micromonosporales</taxon>
        <taxon>Micromonosporaceae</taxon>
        <taxon>Micromonospora</taxon>
    </lineage>
</organism>
<evidence type="ECO:0000313" key="3">
    <source>
        <dbReference type="Proteomes" id="UP000608890"/>
    </source>
</evidence>
<dbReference type="PANTHER" id="PTHR36840:SF1">
    <property type="entry name" value="BLL5714 PROTEIN"/>
    <property type="match status" value="1"/>
</dbReference>
<feature type="transmembrane region" description="Helical" evidence="1">
    <location>
        <begin position="241"/>
        <end position="265"/>
    </location>
</feature>
<dbReference type="PANTHER" id="PTHR36840">
    <property type="entry name" value="BLL5714 PROTEIN"/>
    <property type="match status" value="1"/>
</dbReference>
<evidence type="ECO:0000256" key="1">
    <source>
        <dbReference type="SAM" id="Phobius"/>
    </source>
</evidence>
<reference evidence="2" key="1">
    <citation type="journal article" date="2014" name="Int. J. Syst. Evol. Microbiol.">
        <title>Complete genome sequence of Corynebacterium casei LMG S-19264T (=DSM 44701T), isolated from a smear-ripened cheese.</title>
        <authorList>
            <consortium name="US DOE Joint Genome Institute (JGI-PGF)"/>
            <person name="Walter F."/>
            <person name="Albersmeier A."/>
            <person name="Kalinowski J."/>
            <person name="Ruckert C."/>
        </authorList>
    </citation>
    <scope>NUCLEOTIDE SEQUENCE</scope>
    <source>
        <strain evidence="2">CGMCC 4.7312</strain>
    </source>
</reference>
<name>A0A917U512_9ACTN</name>
<protein>
    <submittedName>
        <fullName evidence="2">Low temperature requirement protein A</fullName>
    </submittedName>
</protein>